<dbReference type="EMBL" id="MN740417">
    <property type="protein sequence ID" value="QHU05528.1"/>
    <property type="molecule type" value="Genomic_DNA"/>
</dbReference>
<feature type="region of interest" description="Disordered" evidence="1">
    <location>
        <begin position="90"/>
        <end position="115"/>
    </location>
</feature>
<name>A0A6C0JNS4_9ZZZZ</name>
<accession>A0A6C0JNS4</accession>
<organism evidence="2">
    <name type="scientific">viral metagenome</name>
    <dbReference type="NCBI Taxonomy" id="1070528"/>
    <lineage>
        <taxon>unclassified sequences</taxon>
        <taxon>metagenomes</taxon>
        <taxon>organismal metagenomes</taxon>
    </lineage>
</organism>
<evidence type="ECO:0000313" key="2">
    <source>
        <dbReference type="EMBL" id="QHU05528.1"/>
    </source>
</evidence>
<sequence>MNKLLLILLILVIIKLFNYKEGLCPSKCANCDYININSIINDKNGDNDCGKDCVTCTDIPISDVLKNILTKMFGTNRIYTESSERANGYGYTDTSDTTTTSSSTSTSTSSNSNTGTKSIFSFQQIKNVWADVSNGNIQPSLYSCTRDVSDNWVPYQNGESLCILDSNGIWRQYDDSSGCDDCEPVKCIADFGTEIGQLTCCGQNSTLKSTKYVCPSSLPTCNNFKCGSEFGTCTK</sequence>
<reference evidence="2" key="1">
    <citation type="journal article" date="2020" name="Nature">
        <title>Giant virus diversity and host interactions through global metagenomics.</title>
        <authorList>
            <person name="Schulz F."/>
            <person name="Roux S."/>
            <person name="Paez-Espino D."/>
            <person name="Jungbluth S."/>
            <person name="Walsh D.A."/>
            <person name="Denef V.J."/>
            <person name="McMahon K.D."/>
            <person name="Konstantinidis K.T."/>
            <person name="Eloe-Fadrosh E.A."/>
            <person name="Kyrpides N.C."/>
            <person name="Woyke T."/>
        </authorList>
    </citation>
    <scope>NUCLEOTIDE SEQUENCE</scope>
    <source>
        <strain evidence="2">GVMAG-M-3300027736-24</strain>
    </source>
</reference>
<proteinExistence type="predicted"/>
<dbReference type="AlphaFoldDB" id="A0A6C0JNS4"/>
<protein>
    <submittedName>
        <fullName evidence="2">Uncharacterized protein</fullName>
    </submittedName>
</protein>
<evidence type="ECO:0000256" key="1">
    <source>
        <dbReference type="SAM" id="MobiDB-lite"/>
    </source>
</evidence>
<feature type="compositionally biased region" description="Low complexity" evidence="1">
    <location>
        <begin position="92"/>
        <end position="114"/>
    </location>
</feature>